<dbReference type="GO" id="GO:0007017">
    <property type="term" value="P:microtubule-based process"/>
    <property type="evidence" value="ECO:0007669"/>
    <property type="project" value="InterPro"/>
</dbReference>
<dbReference type="InterPro" id="IPR037177">
    <property type="entry name" value="DLC_sf"/>
</dbReference>
<protein>
    <submittedName>
        <fullName evidence="2">Dynein light chain</fullName>
    </submittedName>
</protein>
<dbReference type="Pfam" id="PF01221">
    <property type="entry name" value="Dynein_light"/>
    <property type="match status" value="1"/>
</dbReference>
<name>A0A914D8V9_9BILA</name>
<reference evidence="2" key="1">
    <citation type="submission" date="2022-11" db="UniProtKB">
        <authorList>
            <consortium name="WormBaseParasite"/>
        </authorList>
    </citation>
    <scope>IDENTIFICATION</scope>
</reference>
<dbReference type="WBParaSite" id="ACRNAN_scaffold19806.g16562.t1">
    <property type="protein sequence ID" value="ACRNAN_scaffold19806.g16562.t1"/>
    <property type="gene ID" value="ACRNAN_scaffold19806.g16562"/>
</dbReference>
<evidence type="ECO:0000313" key="2">
    <source>
        <dbReference type="WBParaSite" id="ACRNAN_scaffold19806.g16562.t1"/>
    </source>
</evidence>
<dbReference type="Gene3D" id="3.30.740.10">
    <property type="entry name" value="Protein Inhibitor Of Neuronal Nitric Oxide Synthase"/>
    <property type="match status" value="1"/>
</dbReference>
<keyword evidence="1" id="KW-1185">Reference proteome</keyword>
<dbReference type="AlphaFoldDB" id="A0A914D8V9"/>
<evidence type="ECO:0000313" key="1">
    <source>
        <dbReference type="Proteomes" id="UP000887540"/>
    </source>
</evidence>
<organism evidence="1 2">
    <name type="scientific">Acrobeloides nanus</name>
    <dbReference type="NCBI Taxonomy" id="290746"/>
    <lineage>
        <taxon>Eukaryota</taxon>
        <taxon>Metazoa</taxon>
        <taxon>Ecdysozoa</taxon>
        <taxon>Nematoda</taxon>
        <taxon>Chromadorea</taxon>
        <taxon>Rhabditida</taxon>
        <taxon>Tylenchina</taxon>
        <taxon>Cephalobomorpha</taxon>
        <taxon>Cephaloboidea</taxon>
        <taxon>Cephalobidae</taxon>
        <taxon>Acrobeloides</taxon>
    </lineage>
</organism>
<dbReference type="Proteomes" id="UP000887540">
    <property type="component" value="Unplaced"/>
</dbReference>
<proteinExistence type="predicted"/>
<dbReference type="SUPFAM" id="SSF54648">
    <property type="entry name" value="DLC"/>
    <property type="match status" value="1"/>
</dbReference>
<dbReference type="GO" id="GO:0030286">
    <property type="term" value="C:dynein complex"/>
    <property type="evidence" value="ECO:0007669"/>
    <property type="project" value="InterPro"/>
</dbReference>
<sequence length="41" mass="4834">MEKNAIMTAIRALKQFSVEKNAARYIKEEFDQKYGGQWHCV</sequence>
<accession>A0A914D8V9</accession>
<dbReference type="InterPro" id="IPR001372">
    <property type="entry name" value="Dynein_light_chain_typ-1/2"/>
</dbReference>